<reference evidence="1 2" key="1">
    <citation type="submission" date="2019-08" db="EMBL/GenBank/DDBJ databases">
        <title>In-depth cultivation of the pig gut microbiome towards novel bacterial diversity and tailored functional studies.</title>
        <authorList>
            <person name="Wylensek D."/>
            <person name="Hitch T.C.A."/>
            <person name="Clavel T."/>
        </authorList>
    </citation>
    <scope>NUCLEOTIDE SEQUENCE [LARGE SCALE GENOMIC DNA]</scope>
    <source>
        <strain evidence="1 2">BL-389-WT-3D</strain>
    </source>
</reference>
<dbReference type="EMBL" id="VUMB01000005">
    <property type="protein sequence ID" value="MSS39406.1"/>
    <property type="molecule type" value="Genomic_DNA"/>
</dbReference>
<evidence type="ECO:0000313" key="1">
    <source>
        <dbReference type="EMBL" id="MSS39406.1"/>
    </source>
</evidence>
<organism evidence="1 2">
    <name type="scientific">Clostridium scindens (strain JCM 10418 / VPI 12708)</name>
    <dbReference type="NCBI Taxonomy" id="29347"/>
    <lineage>
        <taxon>Bacteria</taxon>
        <taxon>Bacillati</taxon>
        <taxon>Bacillota</taxon>
        <taxon>Clostridia</taxon>
        <taxon>Lachnospirales</taxon>
        <taxon>Lachnospiraceae</taxon>
    </lineage>
</organism>
<comment type="caution">
    <text evidence="1">The sequence shown here is derived from an EMBL/GenBank/DDBJ whole genome shotgun (WGS) entry which is preliminary data.</text>
</comment>
<accession>A0A844F4T1</accession>
<sequence length="72" mass="8630">MYYNNYRKSCGNKLLNKRIPLSDQEVQELAALSWVAFLNVWNESRRFIVMVYGVKIRLIMKYKSDKIEDIII</sequence>
<dbReference type="Proteomes" id="UP000462363">
    <property type="component" value="Unassembled WGS sequence"/>
</dbReference>
<evidence type="ECO:0000313" key="2">
    <source>
        <dbReference type="Proteomes" id="UP000462363"/>
    </source>
</evidence>
<protein>
    <submittedName>
        <fullName evidence="1">Uncharacterized protein</fullName>
    </submittedName>
</protein>
<name>A0A844F4T1_CLOSV</name>
<proteinExistence type="predicted"/>
<gene>
    <name evidence="1" type="ORF">FYJ37_03295</name>
</gene>
<dbReference type="AlphaFoldDB" id="A0A844F4T1"/>
<dbReference type="RefSeq" id="WP_154322122.1">
    <property type="nucleotide sequence ID" value="NZ_CP045695.1"/>
</dbReference>